<comment type="caution">
    <text evidence="3">The sequence shown here is derived from an EMBL/GenBank/DDBJ whole genome shotgun (WGS) entry which is preliminary data.</text>
</comment>
<evidence type="ECO:0000313" key="4">
    <source>
        <dbReference type="Proteomes" id="UP000294003"/>
    </source>
</evidence>
<evidence type="ECO:0000259" key="2">
    <source>
        <dbReference type="Pfam" id="PF06985"/>
    </source>
</evidence>
<feature type="domain" description="Heterokaryon incompatibility" evidence="2">
    <location>
        <begin position="230"/>
        <end position="388"/>
    </location>
</feature>
<keyword evidence="4" id="KW-1185">Reference proteome</keyword>
<dbReference type="EMBL" id="QJNS01000114">
    <property type="protein sequence ID" value="RYO86533.1"/>
    <property type="molecule type" value="Genomic_DNA"/>
</dbReference>
<sequence length="498" mass="57067">MSFTLSNWSLDTSCDEFGSFKREDLPPKSGLYGSERAPFQSPSGLPPDLRPLPDENRLWDGVDTYENYRFRYKRWEDSMTEEERKTLPPLAQGPVWLGPHRGHQPSGPPSLPPKNEWKSVKDSHFVHDIFQKVDETMREYERHDSSDYAGATNTSTWKHNTPRFPVLPDEKGPVRFVLLRHWLRACDETHRCFPISGQLPLPARVLEVLDNRGADMLRLRCTKPGDMGRYVALSHRWSNLDNFCTYRCNIKPRLAGIDFESLPRRFQDAVIVTRKLGIPFLWIDSICIIQSHRQGSERCPDECSGSSDLSVEIGKMEEYFGSAYCTIAATSVTHQRADEGFLERRYGTEWARVPDNSGSLPPGLSAVDDFRWGAQDANLNSRGWVLQERALSRRTIHFISTQAYWECGGDDIRCETLSRLYNPAARLLSDFEFPRHVIGYDHENAISLFQALFTQYSKCDLAFATDRSVALSCLESRFGEVFETEWRYGPNFKVVAAP</sequence>
<evidence type="ECO:0000313" key="3">
    <source>
        <dbReference type="EMBL" id="RYO86533.1"/>
    </source>
</evidence>
<organism evidence="3 4">
    <name type="scientific">Monosporascus cannonballus</name>
    <dbReference type="NCBI Taxonomy" id="155416"/>
    <lineage>
        <taxon>Eukaryota</taxon>
        <taxon>Fungi</taxon>
        <taxon>Dikarya</taxon>
        <taxon>Ascomycota</taxon>
        <taxon>Pezizomycotina</taxon>
        <taxon>Sordariomycetes</taxon>
        <taxon>Xylariomycetidae</taxon>
        <taxon>Xylariales</taxon>
        <taxon>Xylariales incertae sedis</taxon>
        <taxon>Monosporascus</taxon>
    </lineage>
</organism>
<name>A0ABY0H705_9PEZI</name>
<gene>
    <name evidence="3" type="ORF">DL762_004725</name>
</gene>
<dbReference type="Proteomes" id="UP000294003">
    <property type="component" value="Unassembled WGS sequence"/>
</dbReference>
<feature type="region of interest" description="Disordered" evidence="1">
    <location>
        <begin position="19"/>
        <end position="55"/>
    </location>
</feature>
<dbReference type="PANTHER" id="PTHR33112:SF10">
    <property type="entry name" value="TOL"/>
    <property type="match status" value="1"/>
</dbReference>
<reference evidence="3 4" key="1">
    <citation type="submission" date="2018-06" db="EMBL/GenBank/DDBJ databases">
        <title>Complete Genomes of Monosporascus.</title>
        <authorList>
            <person name="Robinson A.J."/>
            <person name="Natvig D.O."/>
        </authorList>
    </citation>
    <scope>NUCLEOTIDE SEQUENCE [LARGE SCALE GENOMIC DNA]</scope>
    <source>
        <strain evidence="3 4">CBS 609.92</strain>
    </source>
</reference>
<evidence type="ECO:0000256" key="1">
    <source>
        <dbReference type="SAM" id="MobiDB-lite"/>
    </source>
</evidence>
<dbReference type="PANTHER" id="PTHR33112">
    <property type="entry name" value="DOMAIN PROTEIN, PUTATIVE-RELATED"/>
    <property type="match status" value="1"/>
</dbReference>
<dbReference type="Pfam" id="PF06985">
    <property type="entry name" value="HET"/>
    <property type="match status" value="1"/>
</dbReference>
<accession>A0ABY0H705</accession>
<protein>
    <recommendedName>
        <fullName evidence="2">Heterokaryon incompatibility domain-containing protein</fullName>
    </recommendedName>
</protein>
<proteinExistence type="predicted"/>
<dbReference type="InterPro" id="IPR010730">
    <property type="entry name" value="HET"/>
</dbReference>